<keyword evidence="4" id="KW-1185">Reference proteome</keyword>
<dbReference type="CDD" id="cd02209">
    <property type="entry name" value="cupin_XRE_C"/>
    <property type="match status" value="1"/>
</dbReference>
<gene>
    <name evidence="3" type="ORF">GCM10010196_02220</name>
</gene>
<dbReference type="InterPro" id="IPR013096">
    <property type="entry name" value="Cupin_2"/>
</dbReference>
<protein>
    <submittedName>
        <fullName evidence="3">MerR family transcriptional regulator</fullName>
    </submittedName>
</protein>
<dbReference type="GO" id="GO:0005829">
    <property type="term" value="C:cytosol"/>
    <property type="evidence" value="ECO:0007669"/>
    <property type="project" value="TreeGrafter"/>
</dbReference>
<dbReference type="Pfam" id="PF07883">
    <property type="entry name" value="Cupin_2"/>
    <property type="match status" value="1"/>
</dbReference>
<dbReference type="PANTHER" id="PTHR46797">
    <property type="entry name" value="HTH-TYPE TRANSCRIPTIONAL REGULATOR"/>
    <property type="match status" value="1"/>
</dbReference>
<organism evidence="3 4">
    <name type="scientific">Agromyces mediolanus</name>
    <name type="common">Corynebacterium mediolanum</name>
    <dbReference type="NCBI Taxonomy" id="41986"/>
    <lineage>
        <taxon>Bacteria</taxon>
        <taxon>Bacillati</taxon>
        <taxon>Actinomycetota</taxon>
        <taxon>Actinomycetes</taxon>
        <taxon>Micrococcales</taxon>
        <taxon>Microbacteriaceae</taxon>
        <taxon>Agromyces</taxon>
    </lineage>
</organism>
<reference evidence="3" key="1">
    <citation type="journal article" date="2014" name="Int. J. Syst. Evol. Microbiol.">
        <title>Complete genome sequence of Corynebacterium casei LMG S-19264T (=DSM 44701T), isolated from a smear-ripened cheese.</title>
        <authorList>
            <consortium name="US DOE Joint Genome Institute (JGI-PGF)"/>
            <person name="Walter F."/>
            <person name="Albersmeier A."/>
            <person name="Kalinowski J."/>
            <person name="Ruckert C."/>
        </authorList>
    </citation>
    <scope>NUCLEOTIDE SEQUENCE</scope>
    <source>
        <strain evidence="3">JCM 3346</strain>
    </source>
</reference>
<dbReference type="InterPro" id="IPR001387">
    <property type="entry name" value="Cro/C1-type_HTH"/>
</dbReference>
<dbReference type="InterPro" id="IPR050807">
    <property type="entry name" value="TransReg_Diox_bact_type"/>
</dbReference>
<feature type="domain" description="HTH cro/C1-type" evidence="2">
    <location>
        <begin position="6"/>
        <end position="60"/>
    </location>
</feature>
<evidence type="ECO:0000256" key="1">
    <source>
        <dbReference type="ARBA" id="ARBA00023125"/>
    </source>
</evidence>
<dbReference type="SUPFAM" id="SSF51182">
    <property type="entry name" value="RmlC-like cupins"/>
    <property type="match status" value="1"/>
</dbReference>
<dbReference type="Proteomes" id="UP000610303">
    <property type="component" value="Unassembled WGS sequence"/>
</dbReference>
<proteinExistence type="predicted"/>
<keyword evidence="1" id="KW-0238">DNA-binding</keyword>
<comment type="caution">
    <text evidence="3">The sequence shown here is derived from an EMBL/GenBank/DDBJ whole genome shotgun (WGS) entry which is preliminary data.</text>
</comment>
<dbReference type="PANTHER" id="PTHR46797:SF1">
    <property type="entry name" value="METHYLPHOSPHONATE SYNTHASE"/>
    <property type="match status" value="1"/>
</dbReference>
<sequence length="178" mass="19048">MLGDRLKALRQAKGLTLRELSERTGLSVSMLSQIENGAADPSLGSVRKLAEVFEASIATLFSDPDAPAIHISRPGERHSLGVADASFAYERLTPGRGDLEVLRAEIPPGQATSPRLWGHPSTECAYVISGELTVELGAERVTLATGESVTFDSREPHRYVNESDDVTTIVIAVTPPSP</sequence>
<dbReference type="AlphaFoldDB" id="A0A918CB44"/>
<dbReference type="GO" id="GO:0003677">
    <property type="term" value="F:DNA binding"/>
    <property type="evidence" value="ECO:0007669"/>
    <property type="project" value="UniProtKB-KW"/>
</dbReference>
<dbReference type="Gene3D" id="2.60.120.10">
    <property type="entry name" value="Jelly Rolls"/>
    <property type="match status" value="1"/>
</dbReference>
<dbReference type="InterPro" id="IPR010982">
    <property type="entry name" value="Lambda_DNA-bd_dom_sf"/>
</dbReference>
<dbReference type="Gene3D" id="1.10.260.40">
    <property type="entry name" value="lambda repressor-like DNA-binding domains"/>
    <property type="match status" value="1"/>
</dbReference>
<accession>A0A918CB44</accession>
<dbReference type="SUPFAM" id="SSF47413">
    <property type="entry name" value="lambda repressor-like DNA-binding domains"/>
    <property type="match status" value="1"/>
</dbReference>
<dbReference type="EMBL" id="BMRJ01000001">
    <property type="protein sequence ID" value="GGR13241.1"/>
    <property type="molecule type" value="Genomic_DNA"/>
</dbReference>
<dbReference type="PROSITE" id="PS50943">
    <property type="entry name" value="HTH_CROC1"/>
    <property type="match status" value="1"/>
</dbReference>
<dbReference type="InterPro" id="IPR014710">
    <property type="entry name" value="RmlC-like_jellyroll"/>
</dbReference>
<dbReference type="SMART" id="SM00530">
    <property type="entry name" value="HTH_XRE"/>
    <property type="match status" value="1"/>
</dbReference>
<evidence type="ECO:0000313" key="3">
    <source>
        <dbReference type="EMBL" id="GGR13241.1"/>
    </source>
</evidence>
<dbReference type="Pfam" id="PF01381">
    <property type="entry name" value="HTH_3"/>
    <property type="match status" value="1"/>
</dbReference>
<dbReference type="CDD" id="cd00093">
    <property type="entry name" value="HTH_XRE"/>
    <property type="match status" value="1"/>
</dbReference>
<reference evidence="3" key="2">
    <citation type="submission" date="2020-09" db="EMBL/GenBank/DDBJ databases">
        <authorList>
            <person name="Sun Q."/>
            <person name="Ohkuma M."/>
        </authorList>
    </citation>
    <scope>NUCLEOTIDE SEQUENCE</scope>
    <source>
        <strain evidence="3">JCM 3346</strain>
    </source>
</reference>
<dbReference type="InterPro" id="IPR011051">
    <property type="entry name" value="RmlC_Cupin_sf"/>
</dbReference>
<dbReference type="RefSeq" id="WP_189083473.1">
    <property type="nucleotide sequence ID" value="NZ_BMRJ01000001.1"/>
</dbReference>
<dbReference type="GO" id="GO:0003700">
    <property type="term" value="F:DNA-binding transcription factor activity"/>
    <property type="evidence" value="ECO:0007669"/>
    <property type="project" value="TreeGrafter"/>
</dbReference>
<evidence type="ECO:0000313" key="4">
    <source>
        <dbReference type="Proteomes" id="UP000610303"/>
    </source>
</evidence>
<name>A0A918CB44_AGRME</name>
<evidence type="ECO:0000259" key="2">
    <source>
        <dbReference type="PROSITE" id="PS50943"/>
    </source>
</evidence>